<dbReference type="Proteomes" id="UP000064007">
    <property type="component" value="Chromosome 1"/>
</dbReference>
<evidence type="ECO:0000259" key="1">
    <source>
        <dbReference type="Pfam" id="PF05050"/>
    </source>
</evidence>
<evidence type="ECO:0000313" key="2">
    <source>
        <dbReference type="EMBL" id="CEZ19813.1"/>
    </source>
</evidence>
<dbReference type="STRING" id="1581557.BN1208_0929"/>
<dbReference type="SUPFAM" id="SSF53335">
    <property type="entry name" value="S-adenosyl-L-methionine-dependent methyltransferases"/>
    <property type="match status" value="1"/>
</dbReference>
<dbReference type="OrthoDB" id="4104638at2"/>
<gene>
    <name evidence="2" type="ORF">BN1208_0929</name>
</gene>
<evidence type="ECO:0000313" key="3">
    <source>
        <dbReference type="Proteomes" id="UP000064007"/>
    </source>
</evidence>
<dbReference type="AlphaFoldDB" id="A0A0D6EX42"/>
<dbReference type="RefSeq" id="WP_046488334.1">
    <property type="nucleotide sequence ID" value="NZ_LN827929.1"/>
</dbReference>
<name>A0A0D6EX42_9PROT</name>
<dbReference type="KEGG" id="mbat:BN1208_0929"/>
<dbReference type="HOGENOM" id="CLU_859999_0_0_4"/>
<protein>
    <recommendedName>
        <fullName evidence="1">Methyltransferase FkbM domain-containing protein</fullName>
    </recommendedName>
</protein>
<dbReference type="PANTHER" id="PTHR36973:SF4">
    <property type="entry name" value="NODULATION PROTEIN"/>
    <property type="match status" value="1"/>
</dbReference>
<sequence>MYKTLIKSLTKKVLSKLRLKYIPKALVSEDYQVKLPSDFFSKYTKNLNIIDLGSECYSGEMDASYKNLISHYSCNVYCFDIQDNKTLKILAPGSNFISIQEAVFDGTETNFYDCNPPAASGIYPPNKPVWDRIGLPLEIKKVKRIKTKKLDDLIPKNVSIDFIKLDIQGAEITALTNGADVLKNVSFVQAEGDFIELFEGGAPLFPEVFNFMKSKGFTFFSFGSLGLFSLAGVKRILGNGSPEFYHNHFWSKQIGFSLGIFYRGPEYFKNDPAKILNSAAIAHASYNAYDLARLILTDGVKYIPNGKKILDEYESLLRKNNLI</sequence>
<dbReference type="GO" id="GO:0008171">
    <property type="term" value="F:O-methyltransferase activity"/>
    <property type="evidence" value="ECO:0007669"/>
    <property type="project" value="TreeGrafter"/>
</dbReference>
<dbReference type="InterPro" id="IPR029063">
    <property type="entry name" value="SAM-dependent_MTases_sf"/>
</dbReference>
<feature type="domain" description="Methyltransferase FkbM" evidence="1">
    <location>
        <begin position="138"/>
        <end position="218"/>
    </location>
</feature>
<dbReference type="InterPro" id="IPR053188">
    <property type="entry name" value="FkbM_Methyltransferase"/>
</dbReference>
<reference evidence="3" key="1">
    <citation type="submission" date="2014-12" db="EMBL/GenBank/DDBJ databases">
        <authorList>
            <person name="Salcher M.M."/>
        </authorList>
    </citation>
    <scope>NUCLEOTIDE SEQUENCE [LARGE SCALE GENOMIC DNA]</scope>
    <source>
        <strain evidence="3">MMS-10A-171</strain>
    </source>
</reference>
<dbReference type="Gene3D" id="3.40.50.150">
    <property type="entry name" value="Vaccinia Virus protein VP39"/>
    <property type="match status" value="1"/>
</dbReference>
<dbReference type="PANTHER" id="PTHR36973">
    <property type="entry name" value="SLL1456 PROTEIN-RELATED"/>
    <property type="match status" value="1"/>
</dbReference>
<dbReference type="Pfam" id="PF05050">
    <property type="entry name" value="Methyltransf_21"/>
    <property type="match status" value="1"/>
</dbReference>
<dbReference type="EMBL" id="LN827929">
    <property type="protein sequence ID" value="CEZ19813.1"/>
    <property type="molecule type" value="Genomic_DNA"/>
</dbReference>
<organism evidence="2 3">
    <name type="scientific">Candidatus Methylopumilus planktonicus</name>
    <dbReference type="NCBI Taxonomy" id="1581557"/>
    <lineage>
        <taxon>Bacteria</taxon>
        <taxon>Pseudomonadati</taxon>
        <taxon>Pseudomonadota</taxon>
        <taxon>Betaproteobacteria</taxon>
        <taxon>Nitrosomonadales</taxon>
        <taxon>Methylophilaceae</taxon>
        <taxon>Candidatus Methylopumilus</taxon>
    </lineage>
</organism>
<dbReference type="InterPro" id="IPR006342">
    <property type="entry name" value="FkbM_mtfrase"/>
</dbReference>
<keyword evidence="3" id="KW-1185">Reference proteome</keyword>
<proteinExistence type="predicted"/>
<accession>A0A0D6EX42</accession>